<keyword evidence="9 13" id="KW-0663">Pyridoxal phosphate</keyword>
<comment type="similarity">
    <text evidence="5 13">Belongs to the class-IV pyridoxal-phosphate-dependent aminotransferase family.</text>
</comment>
<accession>A0A2V3A2F2</accession>
<evidence type="ECO:0000256" key="1">
    <source>
        <dbReference type="ARBA" id="ARBA00001933"/>
    </source>
</evidence>
<evidence type="ECO:0000256" key="6">
    <source>
        <dbReference type="ARBA" id="ARBA00011738"/>
    </source>
</evidence>
<dbReference type="NCBIfam" id="NF005146">
    <property type="entry name" value="PRK06606.1"/>
    <property type="match status" value="1"/>
</dbReference>
<keyword evidence="8 13" id="KW-0808">Transferase</keyword>
<dbReference type="UniPathway" id="UPA00048">
    <property type="reaction ID" value="UER00073"/>
</dbReference>
<keyword evidence="13" id="KW-0100">Branched-chain amino acid biosynthesis</keyword>
<comment type="cofactor">
    <cofactor evidence="1 13">
        <name>pyridoxal 5'-phosphate</name>
        <dbReference type="ChEBI" id="CHEBI:597326"/>
    </cofactor>
</comment>
<evidence type="ECO:0000256" key="2">
    <source>
        <dbReference type="ARBA" id="ARBA00004824"/>
    </source>
</evidence>
<protein>
    <recommendedName>
        <fullName evidence="13">Branched-chain-amino-acid aminotransferase</fullName>
        <shortName evidence="13">BCAT</shortName>
        <ecNumber evidence="13">2.6.1.42</ecNumber>
    </recommendedName>
</protein>
<dbReference type="Gene3D" id="3.20.10.10">
    <property type="entry name" value="D-amino Acid Aminotransferase, subunit A, domain 2"/>
    <property type="match status" value="1"/>
</dbReference>
<proteinExistence type="inferred from homology"/>
<evidence type="ECO:0000256" key="7">
    <source>
        <dbReference type="ARBA" id="ARBA00022576"/>
    </source>
</evidence>
<evidence type="ECO:0000256" key="9">
    <source>
        <dbReference type="ARBA" id="ARBA00022898"/>
    </source>
</evidence>
<dbReference type="GO" id="GO:0052655">
    <property type="term" value="F:L-valine-2-oxoglutarate transaminase activity"/>
    <property type="evidence" value="ECO:0007669"/>
    <property type="project" value="RHEA"/>
</dbReference>
<comment type="catalytic activity">
    <reaction evidence="11 13">
        <text>L-isoleucine + 2-oxoglutarate = (S)-3-methyl-2-oxopentanoate + L-glutamate</text>
        <dbReference type="Rhea" id="RHEA:24801"/>
        <dbReference type="ChEBI" id="CHEBI:16810"/>
        <dbReference type="ChEBI" id="CHEBI:29985"/>
        <dbReference type="ChEBI" id="CHEBI:35146"/>
        <dbReference type="ChEBI" id="CHEBI:58045"/>
        <dbReference type="EC" id="2.6.1.42"/>
    </reaction>
</comment>
<dbReference type="InterPro" id="IPR036038">
    <property type="entry name" value="Aminotransferase-like"/>
</dbReference>
<comment type="pathway">
    <text evidence="4 13">Amino-acid biosynthesis; L-leucine biosynthesis; L-leucine from 3-methyl-2-oxobutanoate: step 4/4.</text>
</comment>
<evidence type="ECO:0000256" key="11">
    <source>
        <dbReference type="ARBA" id="ARBA00048798"/>
    </source>
</evidence>
<dbReference type="InterPro" id="IPR043131">
    <property type="entry name" value="BCAT-like_N"/>
</dbReference>
<evidence type="ECO:0000256" key="12">
    <source>
        <dbReference type="ARBA" id="ARBA00049229"/>
    </source>
</evidence>
<comment type="pathway">
    <text evidence="3 13">Amino-acid biosynthesis; L-valine biosynthesis; L-valine from pyruvate: step 4/4.</text>
</comment>
<comment type="function">
    <text evidence="13">Acts on leucine, isoleucine and valine.</text>
</comment>
<dbReference type="AlphaFoldDB" id="A0A2V3A2F2"/>
<dbReference type="GO" id="GO:0009099">
    <property type="term" value="P:L-valine biosynthetic process"/>
    <property type="evidence" value="ECO:0007669"/>
    <property type="project" value="UniProtKB-UniPathway"/>
</dbReference>
<dbReference type="EC" id="2.6.1.42" evidence="13"/>
<reference evidence="14 15" key="1">
    <citation type="submission" date="2018-05" db="EMBL/GenBank/DDBJ databases">
        <title>Freshwater and sediment microbial communities from various areas in North America, analyzing microbe dynamics in response to fracking.</title>
        <authorList>
            <person name="Lamendella R."/>
        </authorList>
    </citation>
    <scope>NUCLEOTIDE SEQUENCE [LARGE SCALE GENOMIC DNA]</scope>
    <source>
        <strain evidence="14 15">15_TX</strain>
    </source>
</reference>
<dbReference type="InterPro" id="IPR050571">
    <property type="entry name" value="Class-IV_PLP-Dep_Aminotrnsfr"/>
</dbReference>
<dbReference type="UniPathway" id="UPA00047">
    <property type="reaction ID" value="UER00058"/>
</dbReference>
<comment type="pathway">
    <text evidence="2 13">Amino-acid biosynthesis; L-isoleucine biosynthesis; L-isoleucine from 2-oxobutanoate: step 4/4.</text>
</comment>
<dbReference type="UniPathway" id="UPA00049">
    <property type="reaction ID" value="UER00062"/>
</dbReference>
<dbReference type="OrthoDB" id="9805628at2"/>
<dbReference type="FunFam" id="3.20.10.10:FF:000002">
    <property type="entry name" value="D-alanine aminotransferase"/>
    <property type="match status" value="1"/>
</dbReference>
<evidence type="ECO:0000256" key="13">
    <source>
        <dbReference type="RuleBase" id="RU364094"/>
    </source>
</evidence>
<dbReference type="Proteomes" id="UP000247150">
    <property type="component" value="Unassembled WGS sequence"/>
</dbReference>
<gene>
    <name evidence="13" type="primary">ilvE</name>
    <name evidence="14" type="ORF">DFO73_105203</name>
</gene>
<dbReference type="InterPro" id="IPR043132">
    <property type="entry name" value="BCAT-like_C"/>
</dbReference>
<comment type="caution">
    <text evidence="14">The sequence shown here is derived from an EMBL/GenBank/DDBJ whole genome shotgun (WGS) entry which is preliminary data.</text>
</comment>
<evidence type="ECO:0000313" key="15">
    <source>
        <dbReference type="Proteomes" id="UP000247150"/>
    </source>
</evidence>
<dbReference type="InterPro" id="IPR001544">
    <property type="entry name" value="Aminotrans_IV"/>
</dbReference>
<comment type="catalytic activity">
    <reaction evidence="10 13">
        <text>L-valine + 2-oxoglutarate = 3-methyl-2-oxobutanoate + L-glutamate</text>
        <dbReference type="Rhea" id="RHEA:24813"/>
        <dbReference type="ChEBI" id="CHEBI:11851"/>
        <dbReference type="ChEBI" id="CHEBI:16810"/>
        <dbReference type="ChEBI" id="CHEBI:29985"/>
        <dbReference type="ChEBI" id="CHEBI:57762"/>
        <dbReference type="EC" id="2.6.1.42"/>
    </reaction>
</comment>
<evidence type="ECO:0000256" key="5">
    <source>
        <dbReference type="ARBA" id="ARBA00009320"/>
    </source>
</evidence>
<evidence type="ECO:0000256" key="8">
    <source>
        <dbReference type="ARBA" id="ARBA00022679"/>
    </source>
</evidence>
<dbReference type="GO" id="GO:0009097">
    <property type="term" value="P:isoleucine biosynthetic process"/>
    <property type="evidence" value="ECO:0007669"/>
    <property type="project" value="UniProtKB-UniPathway"/>
</dbReference>
<organism evidence="14 15">
    <name type="scientific">Cytobacillus oceanisediminis</name>
    <dbReference type="NCBI Taxonomy" id="665099"/>
    <lineage>
        <taxon>Bacteria</taxon>
        <taxon>Bacillati</taxon>
        <taxon>Bacillota</taxon>
        <taxon>Bacilli</taxon>
        <taxon>Bacillales</taxon>
        <taxon>Bacillaceae</taxon>
        <taxon>Cytobacillus</taxon>
    </lineage>
</organism>
<dbReference type="EMBL" id="QGTW01000005">
    <property type="protein sequence ID" value="PWW28965.1"/>
    <property type="molecule type" value="Genomic_DNA"/>
</dbReference>
<dbReference type="GO" id="GO:0052654">
    <property type="term" value="F:L-leucine-2-oxoglutarate transaminase activity"/>
    <property type="evidence" value="ECO:0007669"/>
    <property type="project" value="RHEA"/>
</dbReference>
<dbReference type="InterPro" id="IPR005785">
    <property type="entry name" value="B_amino_transI"/>
</dbReference>
<keyword evidence="13" id="KW-0028">Amino-acid biosynthesis</keyword>
<comment type="subunit">
    <text evidence="6">Homodimer.</text>
</comment>
<dbReference type="RefSeq" id="WP_110064989.1">
    <property type="nucleotide sequence ID" value="NZ_QGTW01000005.1"/>
</dbReference>
<dbReference type="PANTHER" id="PTHR42743:SF4">
    <property type="entry name" value="BRANCHED-CHAIN-AMINO-ACID AMINOTRANSFERASE-RELATED"/>
    <property type="match status" value="1"/>
</dbReference>
<dbReference type="NCBIfam" id="TIGR01122">
    <property type="entry name" value="ilvE_I"/>
    <property type="match status" value="1"/>
</dbReference>
<dbReference type="GO" id="GO:0052656">
    <property type="term" value="F:L-isoleucine-2-oxoglutarate transaminase activity"/>
    <property type="evidence" value="ECO:0007669"/>
    <property type="project" value="RHEA"/>
</dbReference>
<keyword evidence="7 13" id="KW-0032">Aminotransferase</keyword>
<evidence type="ECO:0000313" key="14">
    <source>
        <dbReference type="EMBL" id="PWW28965.1"/>
    </source>
</evidence>
<dbReference type="SUPFAM" id="SSF56752">
    <property type="entry name" value="D-aminoacid aminotransferase-like PLP-dependent enzymes"/>
    <property type="match status" value="1"/>
</dbReference>
<dbReference type="GO" id="GO:0009098">
    <property type="term" value="P:L-leucine biosynthetic process"/>
    <property type="evidence" value="ECO:0007669"/>
    <property type="project" value="UniProtKB-UniPathway"/>
</dbReference>
<evidence type="ECO:0000256" key="4">
    <source>
        <dbReference type="ARBA" id="ARBA00005072"/>
    </source>
</evidence>
<dbReference type="Gene3D" id="3.30.470.10">
    <property type="match status" value="1"/>
</dbReference>
<dbReference type="PANTHER" id="PTHR42743">
    <property type="entry name" value="AMINO-ACID AMINOTRANSFERASE"/>
    <property type="match status" value="1"/>
</dbReference>
<name>A0A2V3A2F2_9BACI</name>
<comment type="catalytic activity">
    <reaction evidence="12 13">
        <text>L-leucine + 2-oxoglutarate = 4-methyl-2-oxopentanoate + L-glutamate</text>
        <dbReference type="Rhea" id="RHEA:18321"/>
        <dbReference type="ChEBI" id="CHEBI:16810"/>
        <dbReference type="ChEBI" id="CHEBI:17865"/>
        <dbReference type="ChEBI" id="CHEBI:29985"/>
        <dbReference type="ChEBI" id="CHEBI:57427"/>
        <dbReference type="EC" id="2.6.1.42"/>
    </reaction>
</comment>
<dbReference type="Pfam" id="PF01063">
    <property type="entry name" value="Aminotran_4"/>
    <property type="match status" value="1"/>
</dbReference>
<evidence type="ECO:0000256" key="3">
    <source>
        <dbReference type="ARBA" id="ARBA00004931"/>
    </source>
</evidence>
<sequence length="300" mass="34021">MYVFDQGRILEESKVSVSIRNKGLNYGLGCIEGIRAFWNERQKQLFIFRIYDHFKRFHESGHSLHISIPYSISQLIAWTIQLLRKNNFREDVYIRPLCFKGANIIGPDLLDPFNRVSMYCTKLEYQPKPALKVSVSSWNRLGNNIIPPQAKSTGGYLNSGLATTEAILNGFDEAILLTDRGHVSEGPGENIFIIKNRKLITPPISDNILAGITRDTVIQLAKNVLKIPVYEQSLSRAELYSADEVFFTGTAIGIKPIINIDNRMIGKGMEGTFTNYLRLFYDDIVRGNNPNFLGYCTPVY</sequence>
<evidence type="ECO:0000256" key="10">
    <source>
        <dbReference type="ARBA" id="ARBA00048212"/>
    </source>
</evidence>